<dbReference type="PANTHER" id="PTHR11304:SF29">
    <property type="entry name" value="EPHRIN"/>
    <property type="match status" value="1"/>
</dbReference>
<keyword evidence="3 11" id="KW-0732">Signal</keyword>
<protein>
    <recommendedName>
        <fullName evidence="12">Ephrin RBD domain-containing protein</fullName>
    </recommendedName>
</protein>
<accession>F6U2Y7</accession>
<evidence type="ECO:0000256" key="8">
    <source>
        <dbReference type="PROSITE-ProRule" id="PRU00884"/>
    </source>
</evidence>
<keyword evidence="7" id="KW-0449">Lipoprotein</keyword>
<feature type="chain" id="PRO_5003342912" description="Ephrin RBD domain-containing protein" evidence="11">
    <location>
        <begin position="22"/>
        <end position="248"/>
    </location>
</feature>
<feature type="compositionally biased region" description="Basic and acidic residues" evidence="10">
    <location>
        <begin position="188"/>
        <end position="199"/>
    </location>
</feature>
<organism evidence="13 14">
    <name type="scientific">Ciona intestinalis</name>
    <name type="common">Transparent sea squirt</name>
    <name type="synonym">Ascidia intestinalis</name>
    <dbReference type="NCBI Taxonomy" id="7719"/>
    <lineage>
        <taxon>Eukaryota</taxon>
        <taxon>Metazoa</taxon>
        <taxon>Chordata</taxon>
        <taxon>Tunicata</taxon>
        <taxon>Ascidiacea</taxon>
        <taxon>Phlebobranchia</taxon>
        <taxon>Cionidae</taxon>
        <taxon>Ciona</taxon>
    </lineage>
</organism>
<evidence type="ECO:0000313" key="14">
    <source>
        <dbReference type="Proteomes" id="UP000008144"/>
    </source>
</evidence>
<evidence type="ECO:0000313" key="13">
    <source>
        <dbReference type="Ensembl" id="ENSCINP00000011804.3"/>
    </source>
</evidence>
<dbReference type="InterPro" id="IPR031328">
    <property type="entry name" value="Ephrin"/>
</dbReference>
<dbReference type="HOGENOM" id="CLU_1085696_0_0_1"/>
<evidence type="ECO:0000256" key="9">
    <source>
        <dbReference type="RuleBase" id="RU004375"/>
    </source>
</evidence>
<reference evidence="14" key="1">
    <citation type="journal article" date="2002" name="Science">
        <title>The draft genome of Ciona intestinalis: insights into chordate and vertebrate origins.</title>
        <authorList>
            <person name="Dehal P."/>
            <person name="Satou Y."/>
            <person name="Campbell R.K."/>
            <person name="Chapman J."/>
            <person name="Degnan B."/>
            <person name="De Tomaso A."/>
            <person name="Davidson B."/>
            <person name="Di Gregorio A."/>
            <person name="Gelpke M."/>
            <person name="Goodstein D.M."/>
            <person name="Harafuji N."/>
            <person name="Hastings K.E."/>
            <person name="Ho I."/>
            <person name="Hotta K."/>
            <person name="Huang W."/>
            <person name="Kawashima T."/>
            <person name="Lemaire P."/>
            <person name="Martinez D."/>
            <person name="Meinertzhagen I.A."/>
            <person name="Necula S."/>
            <person name="Nonaka M."/>
            <person name="Putnam N."/>
            <person name="Rash S."/>
            <person name="Saiga H."/>
            <person name="Satake M."/>
            <person name="Terry A."/>
            <person name="Yamada L."/>
            <person name="Wang H.G."/>
            <person name="Awazu S."/>
            <person name="Azumi K."/>
            <person name="Boore J."/>
            <person name="Branno M."/>
            <person name="Chin-Bow S."/>
            <person name="DeSantis R."/>
            <person name="Doyle S."/>
            <person name="Francino P."/>
            <person name="Keys D.N."/>
            <person name="Haga S."/>
            <person name="Hayashi H."/>
            <person name="Hino K."/>
            <person name="Imai K.S."/>
            <person name="Inaba K."/>
            <person name="Kano S."/>
            <person name="Kobayashi K."/>
            <person name="Kobayashi M."/>
            <person name="Lee B.I."/>
            <person name="Makabe K.W."/>
            <person name="Manohar C."/>
            <person name="Matassi G."/>
            <person name="Medina M."/>
            <person name="Mochizuki Y."/>
            <person name="Mount S."/>
            <person name="Morishita T."/>
            <person name="Miura S."/>
            <person name="Nakayama A."/>
            <person name="Nishizaka S."/>
            <person name="Nomoto H."/>
            <person name="Ohta F."/>
            <person name="Oishi K."/>
            <person name="Rigoutsos I."/>
            <person name="Sano M."/>
            <person name="Sasaki A."/>
            <person name="Sasakura Y."/>
            <person name="Shoguchi E."/>
            <person name="Shin-i T."/>
            <person name="Spagnuolo A."/>
            <person name="Stainier D."/>
            <person name="Suzuki M.M."/>
            <person name="Tassy O."/>
            <person name="Takatori N."/>
            <person name="Tokuoka M."/>
            <person name="Yagi K."/>
            <person name="Yoshizaki F."/>
            <person name="Wada S."/>
            <person name="Zhang C."/>
            <person name="Hyatt P.D."/>
            <person name="Larimer F."/>
            <person name="Detter C."/>
            <person name="Doggett N."/>
            <person name="Glavina T."/>
            <person name="Hawkins T."/>
            <person name="Richardson P."/>
            <person name="Lucas S."/>
            <person name="Kohara Y."/>
            <person name="Levine M."/>
            <person name="Satoh N."/>
            <person name="Rokhsar D.S."/>
        </authorList>
    </citation>
    <scope>NUCLEOTIDE SEQUENCE [LARGE SCALE GENOMIC DNA]</scope>
</reference>
<keyword evidence="2" id="KW-0336">GPI-anchor</keyword>
<dbReference type="GO" id="GO:0046875">
    <property type="term" value="F:ephrin receptor binding"/>
    <property type="evidence" value="ECO:0000318"/>
    <property type="project" value="GO_Central"/>
</dbReference>
<comment type="subcellular location">
    <subcellularLocation>
        <location evidence="1">Membrane</location>
        <topology evidence="1">Lipid-anchor</topology>
        <topology evidence="1">GPI-anchor</topology>
    </subcellularLocation>
</comment>
<dbReference type="Pfam" id="PF00812">
    <property type="entry name" value="Ephrin"/>
    <property type="match status" value="1"/>
</dbReference>
<dbReference type="PRINTS" id="PR01347">
    <property type="entry name" value="EPHRIN"/>
</dbReference>
<dbReference type="PANTHER" id="PTHR11304">
    <property type="entry name" value="EPHRIN"/>
    <property type="match status" value="1"/>
</dbReference>
<evidence type="ECO:0000256" key="1">
    <source>
        <dbReference type="ARBA" id="ARBA00004589"/>
    </source>
</evidence>
<evidence type="ECO:0000256" key="3">
    <source>
        <dbReference type="ARBA" id="ARBA00022729"/>
    </source>
</evidence>
<evidence type="ECO:0000256" key="4">
    <source>
        <dbReference type="ARBA" id="ARBA00023136"/>
    </source>
</evidence>
<evidence type="ECO:0000256" key="5">
    <source>
        <dbReference type="ARBA" id="ARBA00023157"/>
    </source>
</evidence>
<dbReference type="Ensembl" id="ENSCINT00000011804.3">
    <property type="protein sequence ID" value="ENSCINP00000011804.3"/>
    <property type="gene ID" value="ENSCING00000005718.3"/>
</dbReference>
<dbReference type="InterPro" id="IPR001799">
    <property type="entry name" value="Ephrin_RBD"/>
</dbReference>
<evidence type="ECO:0000256" key="2">
    <source>
        <dbReference type="ARBA" id="ARBA00022622"/>
    </source>
</evidence>
<dbReference type="AlphaFoldDB" id="F6U2Y7"/>
<sequence length="248" mass="28715">MLIHQCVFLLTCLSLVKLVISRTRHVVFWDRSINSSLTTELRLQVQINEWMDILCPKPARNDEKRGEELYIDVFNVTAAQYHRCNTQKIQRVLRCSDPKREIKLTTKFQERSPSPLGFVFRPGQSYYYISKPSKGGTRGCSTDTLRLVVEVESQHGRVEENKHTRFDPWLDQSEFGMKHNKRHHHLKNAENELEKREPQEPVVLSQKNSAAPPDGGNSAVGIHSRRHDTRLLALITSSLLMVLFTKWV</sequence>
<keyword evidence="14" id="KW-1185">Reference proteome</keyword>
<feature type="region of interest" description="Disordered" evidence="10">
    <location>
        <begin position="188"/>
        <end position="222"/>
    </location>
</feature>
<evidence type="ECO:0000256" key="10">
    <source>
        <dbReference type="SAM" id="MobiDB-lite"/>
    </source>
</evidence>
<dbReference type="EMBL" id="EAAA01001711">
    <property type="status" value="NOT_ANNOTATED_CDS"/>
    <property type="molecule type" value="Genomic_DNA"/>
</dbReference>
<dbReference type="InterPro" id="IPR034252">
    <property type="entry name" value="Ephrin-A_Ecto"/>
</dbReference>
<evidence type="ECO:0000256" key="6">
    <source>
        <dbReference type="ARBA" id="ARBA00023180"/>
    </source>
</evidence>
<dbReference type="STRING" id="7719.ENSCINP00000011804"/>
<keyword evidence="5 8" id="KW-1015">Disulfide bond</keyword>
<reference evidence="13" key="2">
    <citation type="journal article" date="2008" name="Genome Biol.">
        <title>Improved genome assembly and evidence-based global gene model set for the chordate Ciona intestinalis: new insight into intron and operon populations.</title>
        <authorList>
            <person name="Satou Y."/>
            <person name="Mineta K."/>
            <person name="Ogasawara M."/>
            <person name="Sasakura Y."/>
            <person name="Shoguchi E."/>
            <person name="Ueno K."/>
            <person name="Yamada L."/>
            <person name="Matsumoto J."/>
            <person name="Wasserscheid J."/>
            <person name="Dewar K."/>
            <person name="Wiley G.B."/>
            <person name="Macmil S.L."/>
            <person name="Roe B.A."/>
            <person name="Zeller R.W."/>
            <person name="Hastings K.E."/>
            <person name="Lemaire P."/>
            <person name="Lindquist E."/>
            <person name="Endo T."/>
            <person name="Hotta K."/>
            <person name="Inaba K."/>
        </authorList>
    </citation>
    <scope>NUCLEOTIDE SEQUENCE [LARGE SCALE GENOMIC DNA]</scope>
    <source>
        <strain evidence="13">wild type</strain>
    </source>
</reference>
<dbReference type="OMA" id="SNPNFLW"/>
<evidence type="ECO:0000256" key="11">
    <source>
        <dbReference type="SAM" id="SignalP"/>
    </source>
</evidence>
<dbReference type="SUPFAM" id="SSF49503">
    <property type="entry name" value="Cupredoxins"/>
    <property type="match status" value="1"/>
</dbReference>
<keyword evidence="4 9" id="KW-0472">Membrane</keyword>
<reference evidence="13" key="3">
    <citation type="submission" date="2025-08" db="UniProtKB">
        <authorList>
            <consortium name="Ensembl"/>
        </authorList>
    </citation>
    <scope>IDENTIFICATION</scope>
</reference>
<feature type="signal peptide" evidence="11">
    <location>
        <begin position="1"/>
        <end position="21"/>
    </location>
</feature>
<feature type="disulfide bond" evidence="8">
    <location>
        <begin position="55"/>
        <end position="95"/>
    </location>
</feature>
<dbReference type="Proteomes" id="UP000008144">
    <property type="component" value="Chromosome 3"/>
</dbReference>
<dbReference type="InterPro" id="IPR008972">
    <property type="entry name" value="Cupredoxin"/>
</dbReference>
<dbReference type="FunFam" id="2.60.40.420:FF:000144">
    <property type="entry name" value="Ephrin"/>
    <property type="match status" value="1"/>
</dbReference>
<dbReference type="PROSITE" id="PS51551">
    <property type="entry name" value="EPHRIN_RBD_2"/>
    <property type="match status" value="1"/>
</dbReference>
<name>F6U2Y7_CIOIN</name>
<keyword evidence="6" id="KW-0325">Glycoprotein</keyword>
<proteinExistence type="inferred from homology"/>
<dbReference type="CDD" id="cd10425">
    <property type="entry name" value="Ephrin-A_Ectodomain"/>
    <property type="match status" value="1"/>
</dbReference>
<dbReference type="GeneTree" id="ENSGT00940000165933"/>
<feature type="domain" description="Ephrin RBD" evidence="12">
    <location>
        <begin position="22"/>
        <end position="151"/>
    </location>
</feature>
<reference evidence="13" key="4">
    <citation type="submission" date="2025-09" db="UniProtKB">
        <authorList>
            <consortium name="Ensembl"/>
        </authorList>
    </citation>
    <scope>IDENTIFICATION</scope>
</reference>
<dbReference type="GO" id="GO:0007411">
    <property type="term" value="P:axon guidance"/>
    <property type="evidence" value="ECO:0000318"/>
    <property type="project" value="GO_Central"/>
</dbReference>
<evidence type="ECO:0000256" key="7">
    <source>
        <dbReference type="ARBA" id="ARBA00023288"/>
    </source>
</evidence>
<evidence type="ECO:0000259" key="12">
    <source>
        <dbReference type="PROSITE" id="PS51551"/>
    </source>
</evidence>
<comment type="caution">
    <text evidence="8">Lacks conserved residue(s) required for the propagation of feature annotation.</text>
</comment>
<dbReference type="InParanoid" id="F6U2Y7"/>
<dbReference type="GO" id="GO:0005886">
    <property type="term" value="C:plasma membrane"/>
    <property type="evidence" value="ECO:0000318"/>
    <property type="project" value="GO_Central"/>
</dbReference>
<dbReference type="Gene3D" id="2.60.40.420">
    <property type="entry name" value="Cupredoxins - blue copper proteins"/>
    <property type="match status" value="1"/>
</dbReference>
<dbReference type="GO" id="GO:0048013">
    <property type="term" value="P:ephrin receptor signaling pathway"/>
    <property type="evidence" value="ECO:0000318"/>
    <property type="project" value="GO_Central"/>
</dbReference>
<dbReference type="GO" id="GO:0098552">
    <property type="term" value="C:side of membrane"/>
    <property type="evidence" value="ECO:0007669"/>
    <property type="project" value="UniProtKB-KW"/>
</dbReference>
<comment type="similarity">
    <text evidence="8 9">Belongs to the ephrin family.</text>
</comment>